<dbReference type="InterPro" id="IPR007118">
    <property type="entry name" value="Expan_Lol_pI"/>
</dbReference>
<evidence type="ECO:0000256" key="3">
    <source>
        <dbReference type="ARBA" id="ARBA00022525"/>
    </source>
</evidence>
<keyword evidence="8" id="KW-1185">Reference proteome</keyword>
<dbReference type="PROSITE" id="PS50843">
    <property type="entry name" value="EXPANSIN_CBD"/>
    <property type="match status" value="1"/>
</dbReference>
<dbReference type="GO" id="GO:0005576">
    <property type="term" value="C:extracellular region"/>
    <property type="evidence" value="ECO:0007669"/>
    <property type="project" value="UniProtKB-SubCell"/>
</dbReference>
<evidence type="ECO:0000259" key="6">
    <source>
        <dbReference type="PROSITE" id="PS50843"/>
    </source>
</evidence>
<accession>A0AAQ3JYP8</accession>
<dbReference type="Pfam" id="PF01357">
    <property type="entry name" value="Expansin_C"/>
    <property type="match status" value="1"/>
</dbReference>
<gene>
    <name evidence="7" type="ORF">Cni_G07428</name>
</gene>
<sequence>MASQSSSQLVSFSTAMLISVLMFLLFCLQIGSCACFNIHRKLLNSTTWSAAGATWYGSANGAGSTGGACGYGGAVATGPFSSMIAAGSPSIYNSGEGCGACYQVLCTTSTNSACSGNPVTVVITDECPGGACLAEPVHFDLSGTAFGAMAKPGQADQLRNVGVLQVQYTRVACNYPGYDITFNVDSGSNSYYLAVLIEYEGGDGDLSAVEIQQGGSATSTWTPMQHSWGAVWMLNSGSSALQPPFSFRLTSGLSQNILIANNVIPTAWQAGTTYTSLVNYNT</sequence>
<dbReference type="Gene3D" id="2.60.40.760">
    <property type="entry name" value="Expansin, cellulose-binding-like domain"/>
    <property type="match status" value="1"/>
</dbReference>
<feature type="chain" id="PRO_5043044431" evidence="4">
    <location>
        <begin position="34"/>
        <end position="282"/>
    </location>
</feature>
<comment type="subcellular location">
    <subcellularLocation>
        <location evidence="1">Secreted</location>
    </subcellularLocation>
</comment>
<dbReference type="InterPro" id="IPR036749">
    <property type="entry name" value="Expansin_CBD_sf"/>
</dbReference>
<protein>
    <submittedName>
        <fullName evidence="7">Uncharacterized protein</fullName>
    </submittedName>
</protein>
<dbReference type="AlphaFoldDB" id="A0AAQ3JYP8"/>
<dbReference type="Pfam" id="PF03330">
    <property type="entry name" value="DPBB_1"/>
    <property type="match status" value="1"/>
</dbReference>
<name>A0AAQ3JYP8_9LILI</name>
<dbReference type="InterPro" id="IPR005795">
    <property type="entry name" value="LolPI"/>
</dbReference>
<feature type="domain" description="Expansin-like CBD" evidence="6">
    <location>
        <begin position="191"/>
        <end position="276"/>
    </location>
</feature>
<dbReference type="SUPFAM" id="SSF49590">
    <property type="entry name" value="PHL pollen allergen"/>
    <property type="match status" value="1"/>
</dbReference>
<evidence type="ECO:0000313" key="7">
    <source>
        <dbReference type="EMBL" id="WOK98716.1"/>
    </source>
</evidence>
<dbReference type="PRINTS" id="PR00829">
    <property type="entry name" value="LOLP1ALLERGN"/>
</dbReference>
<reference evidence="7 8" key="1">
    <citation type="submission" date="2023-10" db="EMBL/GenBank/DDBJ databases">
        <title>Chromosome-scale genome assembly provides insights into flower coloration mechanisms of Canna indica.</title>
        <authorList>
            <person name="Li C."/>
        </authorList>
    </citation>
    <scope>NUCLEOTIDE SEQUENCE [LARGE SCALE GENOMIC DNA]</scope>
    <source>
        <tissue evidence="7">Flower</tissue>
    </source>
</reference>
<comment type="similarity">
    <text evidence="2">Belongs to the expansin family. Expansin B subfamily.</text>
</comment>
<evidence type="ECO:0000313" key="8">
    <source>
        <dbReference type="Proteomes" id="UP001327560"/>
    </source>
</evidence>
<feature type="domain" description="Expansin-like EG45" evidence="5">
    <location>
        <begin position="66"/>
        <end position="178"/>
    </location>
</feature>
<evidence type="ECO:0000256" key="2">
    <source>
        <dbReference type="ARBA" id="ARBA00005650"/>
    </source>
</evidence>
<dbReference type="InterPro" id="IPR007117">
    <property type="entry name" value="Expansin_CBD"/>
</dbReference>
<keyword evidence="4" id="KW-0732">Signal</keyword>
<evidence type="ECO:0000256" key="4">
    <source>
        <dbReference type="SAM" id="SignalP"/>
    </source>
</evidence>
<dbReference type="SUPFAM" id="SSF50685">
    <property type="entry name" value="Barwin-like endoglucanases"/>
    <property type="match status" value="1"/>
</dbReference>
<dbReference type="InterPro" id="IPR007112">
    <property type="entry name" value="Expansin/allergen_DPBB_dom"/>
</dbReference>
<evidence type="ECO:0000259" key="5">
    <source>
        <dbReference type="PROSITE" id="PS50842"/>
    </source>
</evidence>
<dbReference type="PRINTS" id="PR01225">
    <property type="entry name" value="EXPANSNFAMLY"/>
</dbReference>
<dbReference type="Proteomes" id="UP001327560">
    <property type="component" value="Chromosome 2"/>
</dbReference>
<proteinExistence type="inferred from homology"/>
<dbReference type="SMART" id="SM00837">
    <property type="entry name" value="DPBB_1"/>
    <property type="match status" value="1"/>
</dbReference>
<keyword evidence="3" id="KW-0964">Secreted</keyword>
<dbReference type="Gene3D" id="2.40.40.10">
    <property type="entry name" value="RlpA-like domain"/>
    <property type="match status" value="1"/>
</dbReference>
<organism evidence="7 8">
    <name type="scientific">Canna indica</name>
    <name type="common">Indian-shot</name>
    <dbReference type="NCBI Taxonomy" id="4628"/>
    <lineage>
        <taxon>Eukaryota</taxon>
        <taxon>Viridiplantae</taxon>
        <taxon>Streptophyta</taxon>
        <taxon>Embryophyta</taxon>
        <taxon>Tracheophyta</taxon>
        <taxon>Spermatophyta</taxon>
        <taxon>Magnoliopsida</taxon>
        <taxon>Liliopsida</taxon>
        <taxon>Zingiberales</taxon>
        <taxon>Cannaceae</taxon>
        <taxon>Canna</taxon>
    </lineage>
</organism>
<evidence type="ECO:0000256" key="1">
    <source>
        <dbReference type="ARBA" id="ARBA00004613"/>
    </source>
</evidence>
<dbReference type="PANTHER" id="PTHR31692:SF56">
    <property type="entry name" value="EXPANSIN-B2-RELATED"/>
    <property type="match status" value="1"/>
</dbReference>
<dbReference type="InterPro" id="IPR009009">
    <property type="entry name" value="RlpA-like_DPBB"/>
</dbReference>
<dbReference type="EMBL" id="CP136891">
    <property type="protein sequence ID" value="WOK98716.1"/>
    <property type="molecule type" value="Genomic_DNA"/>
</dbReference>
<dbReference type="PROSITE" id="PS50842">
    <property type="entry name" value="EXPANSIN_EG45"/>
    <property type="match status" value="1"/>
</dbReference>
<dbReference type="PANTHER" id="PTHR31692">
    <property type="entry name" value="EXPANSIN-B3"/>
    <property type="match status" value="1"/>
</dbReference>
<dbReference type="CDD" id="cd22275">
    <property type="entry name" value="DPBB_EXPB_N"/>
    <property type="match status" value="1"/>
</dbReference>
<feature type="signal peptide" evidence="4">
    <location>
        <begin position="1"/>
        <end position="33"/>
    </location>
</feature>
<dbReference type="InterPro" id="IPR036908">
    <property type="entry name" value="RlpA-like_sf"/>
</dbReference>